<dbReference type="AlphaFoldDB" id="A0A812M7Y4"/>
<name>A0A812M7Y4_SYMPI</name>
<reference evidence="2" key="1">
    <citation type="submission" date="2021-02" db="EMBL/GenBank/DDBJ databases">
        <authorList>
            <person name="Dougan E. K."/>
            <person name="Rhodes N."/>
            <person name="Thang M."/>
            <person name="Chan C."/>
        </authorList>
    </citation>
    <scope>NUCLEOTIDE SEQUENCE</scope>
</reference>
<evidence type="ECO:0000313" key="3">
    <source>
        <dbReference type="Proteomes" id="UP000649617"/>
    </source>
</evidence>
<proteinExistence type="predicted"/>
<dbReference type="EMBL" id="CAJNIZ010007613">
    <property type="protein sequence ID" value="CAE7259591.1"/>
    <property type="molecule type" value="Genomic_DNA"/>
</dbReference>
<dbReference type="Proteomes" id="UP000649617">
    <property type="component" value="Unassembled WGS sequence"/>
</dbReference>
<keyword evidence="3" id="KW-1185">Reference proteome</keyword>
<gene>
    <name evidence="2" type="ORF">SPIL2461_LOCUS5396</name>
</gene>
<sequence length="317" mass="35103">MNVRRILLVVLLAQPVAGGWFSGRRRRREYTVCDDVPERVTEDSTQCVPVTLERTVWRNVTKFKKGFRTVAKYVPAKRLVNRTQTVELFLPIESFLTAAKMQILKETQESLRHPGASNHQEASHVNFNGSSDGLEAVVLWGPSQAGKSTMVCQLKNSGEDACTEVGDGSGESVTATPSVWETLIGLVLDVPGLGDTMLRFTWEEVGVWVATALASANVQRVKFLVFDSFGNDALPLRETLSSLFASFGSHVRRGTIIMGSKVNLKPNGSKRTELIRQVMHDQQLAELVLWKGPDTWLEHGLAQASKGFRKPRPDGSR</sequence>
<protein>
    <recommendedName>
        <fullName evidence="4">Signal recognition particle receptor subunit beta</fullName>
    </recommendedName>
</protein>
<dbReference type="InterPro" id="IPR027417">
    <property type="entry name" value="P-loop_NTPase"/>
</dbReference>
<feature type="chain" id="PRO_5033020039" description="Signal recognition particle receptor subunit beta" evidence="1">
    <location>
        <begin position="19"/>
        <end position="317"/>
    </location>
</feature>
<feature type="signal peptide" evidence="1">
    <location>
        <begin position="1"/>
        <end position="18"/>
    </location>
</feature>
<comment type="caution">
    <text evidence="2">The sequence shown here is derived from an EMBL/GenBank/DDBJ whole genome shotgun (WGS) entry which is preliminary data.</text>
</comment>
<accession>A0A812M7Y4</accession>
<dbReference type="Gene3D" id="3.40.50.300">
    <property type="entry name" value="P-loop containing nucleotide triphosphate hydrolases"/>
    <property type="match status" value="1"/>
</dbReference>
<evidence type="ECO:0008006" key="4">
    <source>
        <dbReference type="Google" id="ProtNLM"/>
    </source>
</evidence>
<dbReference type="SUPFAM" id="SSF52540">
    <property type="entry name" value="P-loop containing nucleoside triphosphate hydrolases"/>
    <property type="match status" value="1"/>
</dbReference>
<dbReference type="OrthoDB" id="443833at2759"/>
<keyword evidence="1" id="KW-0732">Signal</keyword>
<evidence type="ECO:0000256" key="1">
    <source>
        <dbReference type="SAM" id="SignalP"/>
    </source>
</evidence>
<organism evidence="2 3">
    <name type="scientific">Symbiodinium pilosum</name>
    <name type="common">Dinoflagellate</name>
    <dbReference type="NCBI Taxonomy" id="2952"/>
    <lineage>
        <taxon>Eukaryota</taxon>
        <taxon>Sar</taxon>
        <taxon>Alveolata</taxon>
        <taxon>Dinophyceae</taxon>
        <taxon>Suessiales</taxon>
        <taxon>Symbiodiniaceae</taxon>
        <taxon>Symbiodinium</taxon>
    </lineage>
</organism>
<evidence type="ECO:0000313" key="2">
    <source>
        <dbReference type="EMBL" id="CAE7259591.1"/>
    </source>
</evidence>